<evidence type="ECO:0000256" key="1">
    <source>
        <dbReference type="SAM" id="MobiDB-lite"/>
    </source>
</evidence>
<accession>A0A2T0VRG4</accession>
<name>A0A2T0VRG4_9GAMM</name>
<evidence type="ECO:0000313" key="3">
    <source>
        <dbReference type="Proteomes" id="UP000239896"/>
    </source>
</evidence>
<protein>
    <submittedName>
        <fullName evidence="2">Heme oxygenase</fullName>
    </submittedName>
</protein>
<reference evidence="2 3" key="1">
    <citation type="submission" date="2018-03" db="EMBL/GenBank/DDBJ databases">
        <title>Comparative analysis of microorganisms from saline springs in Andes Mountain Range, Colombia.</title>
        <authorList>
            <person name="Rubin E."/>
        </authorList>
    </citation>
    <scope>NUCLEOTIDE SEQUENCE [LARGE SCALE GENOMIC DNA]</scope>
    <source>
        <strain evidence="2 3">USBA 854</strain>
    </source>
</reference>
<dbReference type="Gene3D" id="1.20.910.10">
    <property type="entry name" value="Heme oxygenase-like"/>
    <property type="match status" value="1"/>
</dbReference>
<gene>
    <name evidence="2" type="ORF">BCL64_102204</name>
</gene>
<dbReference type="InterPro" id="IPR016084">
    <property type="entry name" value="Haem_Oase-like_multi-hlx"/>
</dbReference>
<feature type="region of interest" description="Disordered" evidence="1">
    <location>
        <begin position="1"/>
        <end position="21"/>
    </location>
</feature>
<dbReference type="GO" id="GO:0006788">
    <property type="term" value="P:heme oxidation"/>
    <property type="evidence" value="ECO:0007669"/>
    <property type="project" value="InterPro"/>
</dbReference>
<dbReference type="GO" id="GO:0004392">
    <property type="term" value="F:heme oxygenase (decyclizing) activity"/>
    <property type="evidence" value="ECO:0007669"/>
    <property type="project" value="InterPro"/>
</dbReference>
<dbReference type="SUPFAM" id="SSF48613">
    <property type="entry name" value="Heme oxygenase-like"/>
    <property type="match status" value="1"/>
</dbReference>
<evidence type="ECO:0000313" key="2">
    <source>
        <dbReference type="EMBL" id="PRY73124.1"/>
    </source>
</evidence>
<feature type="compositionally biased region" description="Basic and acidic residues" evidence="1">
    <location>
        <begin position="11"/>
        <end position="21"/>
    </location>
</feature>
<keyword evidence="3" id="KW-1185">Reference proteome</keyword>
<proteinExistence type="predicted"/>
<dbReference type="AlphaFoldDB" id="A0A2T0VRG4"/>
<dbReference type="Pfam" id="PF01126">
    <property type="entry name" value="Heme_oxygenase"/>
    <property type="match status" value="1"/>
</dbReference>
<comment type="caution">
    <text evidence="2">The sequence shown here is derived from an EMBL/GenBank/DDBJ whole genome shotgun (WGS) entry which is preliminary data.</text>
</comment>
<sequence>MSPPTPPLARQLRDATRDAHRSLDHHPALQCLLAPTLTREAYGASLLALYPAHAALESRVCREITRLGLRLRVPRRLPRLADDLGTLGLTPEALASEAGPTPASPATLAGELYVLEGSRLGGQMIADRLRRTLGPGVPHAFFSLAMVPGEWSRRLAELEALCPPGQREAAVAGAREAFARFHHQLDTHFRA</sequence>
<organism evidence="2 3">
    <name type="scientific">Halomonas ventosae</name>
    <dbReference type="NCBI Taxonomy" id="229007"/>
    <lineage>
        <taxon>Bacteria</taxon>
        <taxon>Pseudomonadati</taxon>
        <taxon>Pseudomonadota</taxon>
        <taxon>Gammaproteobacteria</taxon>
        <taxon>Oceanospirillales</taxon>
        <taxon>Halomonadaceae</taxon>
        <taxon>Halomonas</taxon>
    </lineage>
</organism>
<dbReference type="RefSeq" id="WP_181243516.1">
    <property type="nucleotide sequence ID" value="NZ_PVTM01000002.1"/>
</dbReference>
<dbReference type="InterPro" id="IPR016053">
    <property type="entry name" value="Haem_Oase-like"/>
</dbReference>
<dbReference type="Proteomes" id="UP000239896">
    <property type="component" value="Unassembled WGS sequence"/>
</dbReference>
<dbReference type="EMBL" id="PVTM01000002">
    <property type="protein sequence ID" value="PRY73124.1"/>
    <property type="molecule type" value="Genomic_DNA"/>
</dbReference>
<dbReference type="CDD" id="cd19166">
    <property type="entry name" value="HemeO-bac"/>
    <property type="match status" value="1"/>
</dbReference>